<dbReference type="Proteomes" id="UP001205748">
    <property type="component" value="Unassembled WGS sequence"/>
</dbReference>
<dbReference type="SUPFAM" id="SSF46955">
    <property type="entry name" value="Putative DNA-binding domain"/>
    <property type="match status" value="1"/>
</dbReference>
<dbReference type="GO" id="GO:0003677">
    <property type="term" value="F:DNA binding"/>
    <property type="evidence" value="ECO:0007669"/>
    <property type="project" value="InterPro"/>
</dbReference>
<dbReference type="InterPro" id="IPR041657">
    <property type="entry name" value="HTH_17"/>
</dbReference>
<dbReference type="AlphaFoldDB" id="A0AAE3HI44"/>
<comment type="caution">
    <text evidence="2">The sequence shown here is derived from an EMBL/GenBank/DDBJ whole genome shotgun (WGS) entry which is preliminary data.</text>
</comment>
<dbReference type="InterPro" id="IPR010093">
    <property type="entry name" value="SinI_DNA-bd"/>
</dbReference>
<evidence type="ECO:0000259" key="1">
    <source>
        <dbReference type="Pfam" id="PF12728"/>
    </source>
</evidence>
<feature type="domain" description="Helix-turn-helix" evidence="1">
    <location>
        <begin position="5"/>
        <end position="54"/>
    </location>
</feature>
<reference evidence="2" key="1">
    <citation type="submission" date="2022-07" db="EMBL/GenBank/DDBJ databases">
        <title>Enhanced cultured diversity of the mouse gut microbiota enables custom-made synthetic communities.</title>
        <authorList>
            <person name="Afrizal A."/>
        </authorList>
    </citation>
    <scope>NUCLEOTIDE SEQUENCE</scope>
    <source>
        <strain evidence="2">DSM 28593</strain>
    </source>
</reference>
<sequence>MEYEWLMVEEVADMLRLNTVTIYRWLRTNKLRGIKLGKEWRIRQSDLEEFLQSHYNDV</sequence>
<proteinExistence type="predicted"/>
<evidence type="ECO:0000313" key="3">
    <source>
        <dbReference type="Proteomes" id="UP001205748"/>
    </source>
</evidence>
<protein>
    <submittedName>
        <fullName evidence="2">Helix-turn-helix domain-containing protein</fullName>
    </submittedName>
</protein>
<dbReference type="NCBIfam" id="TIGR01764">
    <property type="entry name" value="excise"/>
    <property type="match status" value="1"/>
</dbReference>
<keyword evidence="3" id="KW-1185">Reference proteome</keyword>
<evidence type="ECO:0000313" key="2">
    <source>
        <dbReference type="EMBL" id="MCR1899548.1"/>
    </source>
</evidence>
<dbReference type="RefSeq" id="WP_257532029.1">
    <property type="nucleotide sequence ID" value="NZ_JANKAS010000010.1"/>
</dbReference>
<accession>A0AAE3HI44</accession>
<gene>
    <name evidence="2" type="ORF">NSA47_11175</name>
</gene>
<dbReference type="Pfam" id="PF12728">
    <property type="entry name" value="HTH_17"/>
    <property type="match status" value="1"/>
</dbReference>
<dbReference type="EMBL" id="JANKAS010000010">
    <property type="protein sequence ID" value="MCR1899548.1"/>
    <property type="molecule type" value="Genomic_DNA"/>
</dbReference>
<dbReference type="InterPro" id="IPR009061">
    <property type="entry name" value="DNA-bd_dom_put_sf"/>
</dbReference>
<name>A0AAE3HI44_9FIRM</name>
<organism evidence="2 3">
    <name type="scientific">Irregularibacter muris</name>
    <dbReference type="NCBI Taxonomy" id="1796619"/>
    <lineage>
        <taxon>Bacteria</taxon>
        <taxon>Bacillati</taxon>
        <taxon>Bacillota</taxon>
        <taxon>Clostridia</taxon>
        <taxon>Eubacteriales</taxon>
        <taxon>Eubacteriaceae</taxon>
        <taxon>Irregularibacter</taxon>
    </lineage>
</organism>